<dbReference type="RefSeq" id="WP_012324009.1">
    <property type="nucleotide sequence ID" value="NC_010506.1"/>
</dbReference>
<dbReference type="AlphaFoldDB" id="B1KJJ0"/>
<evidence type="ECO:0000256" key="1">
    <source>
        <dbReference type="SAM" id="Phobius"/>
    </source>
</evidence>
<evidence type="ECO:0000313" key="3">
    <source>
        <dbReference type="Proteomes" id="UP000002168"/>
    </source>
</evidence>
<keyword evidence="1" id="KW-1133">Transmembrane helix</keyword>
<keyword evidence="1" id="KW-0812">Transmembrane</keyword>
<dbReference type="EMBL" id="CP000961">
    <property type="protein sequence ID" value="ACA85663.1"/>
    <property type="molecule type" value="Genomic_DNA"/>
</dbReference>
<reference evidence="2 3" key="1">
    <citation type="submission" date="2008-02" db="EMBL/GenBank/DDBJ databases">
        <title>Complete sequence of Shewanella woodyi ATCC 51908.</title>
        <authorList>
            <consortium name="US DOE Joint Genome Institute"/>
            <person name="Copeland A."/>
            <person name="Lucas S."/>
            <person name="Lapidus A."/>
            <person name="Glavina del Rio T."/>
            <person name="Dalin E."/>
            <person name="Tice H."/>
            <person name="Bruce D."/>
            <person name="Goodwin L."/>
            <person name="Pitluck S."/>
            <person name="Sims D."/>
            <person name="Brettin T."/>
            <person name="Detter J.C."/>
            <person name="Han C."/>
            <person name="Kuske C.R."/>
            <person name="Schmutz J."/>
            <person name="Larimer F."/>
            <person name="Land M."/>
            <person name="Hauser L."/>
            <person name="Kyrpides N."/>
            <person name="Lykidis A."/>
            <person name="Zhao J.-S."/>
            <person name="Richardson P."/>
        </authorList>
    </citation>
    <scope>NUCLEOTIDE SEQUENCE [LARGE SCALE GENOMIC DNA]</scope>
    <source>
        <strain evidence="3">ATCC 51908 / MS32</strain>
    </source>
</reference>
<sequence>MKTWKILGYMGLIPFVACLYLSEREMVWGIALKSAFIAYSAIILSFIAGTIWRVDRQLQQSHQQIVSNIFSITAFACLLIRHDIALGILATSYLLLFLYEIRFVKQSKLKIDYIIMRFRLTFAVILLHIVALILWS</sequence>
<dbReference type="InterPro" id="IPR021836">
    <property type="entry name" value="DUF3429"/>
</dbReference>
<proteinExistence type="predicted"/>
<dbReference type="STRING" id="392500.Swoo_1371"/>
<keyword evidence="3" id="KW-1185">Reference proteome</keyword>
<evidence type="ECO:0000313" key="2">
    <source>
        <dbReference type="EMBL" id="ACA85663.1"/>
    </source>
</evidence>
<dbReference type="HOGENOM" id="CLU_045137_3_0_6"/>
<accession>B1KJJ0</accession>
<gene>
    <name evidence="2" type="ordered locus">Swoo_1371</name>
</gene>
<feature type="transmembrane region" description="Helical" evidence="1">
    <location>
        <begin position="34"/>
        <end position="52"/>
    </location>
</feature>
<feature type="transmembrane region" description="Helical" evidence="1">
    <location>
        <begin position="118"/>
        <end position="135"/>
    </location>
</feature>
<dbReference type="eggNOG" id="ENOG5033AJV">
    <property type="taxonomic scope" value="Bacteria"/>
</dbReference>
<feature type="transmembrane region" description="Helical" evidence="1">
    <location>
        <begin position="72"/>
        <end position="98"/>
    </location>
</feature>
<dbReference type="Proteomes" id="UP000002168">
    <property type="component" value="Chromosome"/>
</dbReference>
<dbReference type="Pfam" id="PF11911">
    <property type="entry name" value="DUF3429"/>
    <property type="match status" value="1"/>
</dbReference>
<feature type="transmembrane region" description="Helical" evidence="1">
    <location>
        <begin position="6"/>
        <end position="22"/>
    </location>
</feature>
<organism evidence="2 3">
    <name type="scientific">Shewanella woodyi (strain ATCC 51908 / MS32)</name>
    <dbReference type="NCBI Taxonomy" id="392500"/>
    <lineage>
        <taxon>Bacteria</taxon>
        <taxon>Pseudomonadati</taxon>
        <taxon>Pseudomonadota</taxon>
        <taxon>Gammaproteobacteria</taxon>
        <taxon>Alteromonadales</taxon>
        <taxon>Shewanellaceae</taxon>
        <taxon>Shewanella</taxon>
    </lineage>
</organism>
<protein>
    <recommendedName>
        <fullName evidence="4">DUF3429 domain-containing protein</fullName>
    </recommendedName>
</protein>
<name>B1KJJ0_SHEWM</name>
<dbReference type="KEGG" id="swd:Swoo_1371"/>
<keyword evidence="1" id="KW-0472">Membrane</keyword>
<evidence type="ECO:0008006" key="4">
    <source>
        <dbReference type="Google" id="ProtNLM"/>
    </source>
</evidence>